<evidence type="ECO:0000313" key="4">
    <source>
        <dbReference type="EMBL" id="GMG39637.1"/>
    </source>
</evidence>
<evidence type="ECO:0000256" key="2">
    <source>
        <dbReference type="SAM" id="Phobius"/>
    </source>
</evidence>
<feature type="chain" id="PRO_5040930122" evidence="3">
    <location>
        <begin position="19"/>
        <end position="277"/>
    </location>
</feature>
<keyword evidence="2" id="KW-0472">Membrane</keyword>
<dbReference type="Proteomes" id="UP001165063">
    <property type="component" value="Unassembled WGS sequence"/>
</dbReference>
<proteinExistence type="predicted"/>
<feature type="transmembrane region" description="Helical" evidence="2">
    <location>
        <begin position="214"/>
        <end position="235"/>
    </location>
</feature>
<dbReference type="InterPro" id="IPR007251">
    <property type="entry name" value="Iron_permease_Fet4"/>
</dbReference>
<keyword evidence="5" id="KW-1185">Reference proteome</keyword>
<evidence type="ECO:0000313" key="5">
    <source>
        <dbReference type="Proteomes" id="UP001165063"/>
    </source>
</evidence>
<feature type="compositionally biased region" description="Basic and acidic residues" evidence="1">
    <location>
        <begin position="32"/>
        <end position="46"/>
    </location>
</feature>
<name>A0A9W7DI60_AMBMO</name>
<keyword evidence="2" id="KW-0812">Transmembrane</keyword>
<dbReference type="GO" id="GO:0055085">
    <property type="term" value="P:transmembrane transport"/>
    <property type="evidence" value="ECO:0007669"/>
    <property type="project" value="InterPro"/>
</dbReference>
<dbReference type="Pfam" id="PF04120">
    <property type="entry name" value="Iron_permease"/>
    <property type="match status" value="1"/>
</dbReference>
<protein>
    <submittedName>
        <fullName evidence="4">Unnamed protein product</fullName>
    </submittedName>
</protein>
<feature type="transmembrane region" description="Helical" evidence="2">
    <location>
        <begin position="78"/>
        <end position="106"/>
    </location>
</feature>
<keyword evidence="2" id="KW-1133">Transmembrane helix</keyword>
<sequence>MTFKSVLKLWFVPTPVVAENIQAPNQFPTRDDCSSMSESVEKKLSNVEEETEDANSLGDATVKLNPRKKGKHEPPMDYLIRICSLWAGSIHSFITLWIILIAWIVYGIVSHASDTWQIVMQDGQSIQTYFWDTLLMRQQLDDSHKFLKLFGTIKSRSSTHKKLLIKMKDYQRNTLHLTNDEIRSILAKKNIDFDLDSKIDLKDQSWFDRMCSLFAKWLGSLLVVVAYWILIFVWIGCGKFRMDTGDTDDDGNDIYKTFSDSWQMMVNTVSFQANDQL</sequence>
<feature type="signal peptide" evidence="3">
    <location>
        <begin position="1"/>
        <end position="18"/>
    </location>
</feature>
<accession>A0A9W7DI60</accession>
<organism evidence="4 5">
    <name type="scientific">Ambrosiozyma monospora</name>
    <name type="common">Yeast</name>
    <name type="synonym">Endomycopsis monosporus</name>
    <dbReference type="NCBI Taxonomy" id="43982"/>
    <lineage>
        <taxon>Eukaryota</taxon>
        <taxon>Fungi</taxon>
        <taxon>Dikarya</taxon>
        <taxon>Ascomycota</taxon>
        <taxon>Saccharomycotina</taxon>
        <taxon>Pichiomycetes</taxon>
        <taxon>Pichiales</taxon>
        <taxon>Pichiaceae</taxon>
        <taxon>Ambrosiozyma</taxon>
    </lineage>
</organism>
<dbReference type="OrthoDB" id="2224262at2759"/>
<reference evidence="4" key="1">
    <citation type="submission" date="2023-04" db="EMBL/GenBank/DDBJ databases">
        <title>Ambrosiozyma monospora NBRC 1965.</title>
        <authorList>
            <person name="Ichikawa N."/>
            <person name="Sato H."/>
            <person name="Tonouchi N."/>
        </authorList>
    </citation>
    <scope>NUCLEOTIDE SEQUENCE</scope>
    <source>
        <strain evidence="4">NBRC 1965</strain>
    </source>
</reference>
<dbReference type="AlphaFoldDB" id="A0A9W7DI60"/>
<evidence type="ECO:0000256" key="3">
    <source>
        <dbReference type="SAM" id="SignalP"/>
    </source>
</evidence>
<dbReference type="EMBL" id="BSXU01003065">
    <property type="protein sequence ID" value="GMG39637.1"/>
    <property type="molecule type" value="Genomic_DNA"/>
</dbReference>
<feature type="region of interest" description="Disordered" evidence="1">
    <location>
        <begin position="32"/>
        <end position="71"/>
    </location>
</feature>
<gene>
    <name evidence="4" type="ORF">Amon01_000550100</name>
</gene>
<comment type="caution">
    <text evidence="4">The sequence shown here is derived from an EMBL/GenBank/DDBJ whole genome shotgun (WGS) entry which is preliminary data.</text>
</comment>
<keyword evidence="3" id="KW-0732">Signal</keyword>
<evidence type="ECO:0000256" key="1">
    <source>
        <dbReference type="SAM" id="MobiDB-lite"/>
    </source>
</evidence>